<feature type="compositionally biased region" description="Low complexity" evidence="1">
    <location>
        <begin position="273"/>
        <end position="283"/>
    </location>
</feature>
<dbReference type="OrthoDB" id="2523749at2759"/>
<sequence>MANKVLNLDVPGSWGNIQHVQLLYSKKNCGAPVDPIGEATIWGDKNSAKLIVVENPDDLVHNRILIERGCFKAQIEGKEHVFVIVQVVDEEESDDIDNIKRCQRQAELSRNEMRHLQGSLIPRFYVPNWEFIYLPWQKRQRIMDALFDLHRAGFMHNNVNRGHYGFPSDQRVALLSLGNVTCNHECRQRDRPEFASPEPQLSYGLCRALKLAGYEIRFWNEYLSSEQLAQYNLDKVAMHQKTSDPMSVVNSNLCIASTRRVLLSHDKTAQKAPTSSSSPFTPDSGKRSPVLVTQKDKKKVRQVNTKTPTKQTTHAKPTGGPRKRLHGTDDEPLTPFPAKRCNPNRSTRRQDPGSSYQRPDR</sequence>
<evidence type="ECO:0000313" key="3">
    <source>
        <dbReference type="Proteomes" id="UP000054144"/>
    </source>
</evidence>
<protein>
    <recommendedName>
        <fullName evidence="4">Protein kinase domain-containing protein</fullName>
    </recommendedName>
</protein>
<feature type="region of interest" description="Disordered" evidence="1">
    <location>
        <begin position="266"/>
        <end position="361"/>
    </location>
</feature>
<keyword evidence="3" id="KW-1185">Reference proteome</keyword>
<evidence type="ECO:0008006" key="4">
    <source>
        <dbReference type="Google" id="ProtNLM"/>
    </source>
</evidence>
<feature type="compositionally biased region" description="Polar residues" evidence="1">
    <location>
        <begin position="352"/>
        <end position="361"/>
    </location>
</feature>
<proteinExistence type="predicted"/>
<name>A0A0D7AD57_9AGAR</name>
<accession>A0A0D7AD57</accession>
<evidence type="ECO:0000313" key="2">
    <source>
        <dbReference type="EMBL" id="KIY48942.1"/>
    </source>
</evidence>
<reference evidence="2 3" key="1">
    <citation type="journal article" date="2015" name="Fungal Genet. Biol.">
        <title>Evolution of novel wood decay mechanisms in Agaricales revealed by the genome sequences of Fistulina hepatica and Cylindrobasidium torrendii.</title>
        <authorList>
            <person name="Floudas D."/>
            <person name="Held B.W."/>
            <person name="Riley R."/>
            <person name="Nagy L.G."/>
            <person name="Koehler G."/>
            <person name="Ransdell A.S."/>
            <person name="Younus H."/>
            <person name="Chow J."/>
            <person name="Chiniquy J."/>
            <person name="Lipzen A."/>
            <person name="Tritt A."/>
            <person name="Sun H."/>
            <person name="Haridas S."/>
            <person name="LaButti K."/>
            <person name="Ohm R.A."/>
            <person name="Kues U."/>
            <person name="Blanchette R.A."/>
            <person name="Grigoriev I.V."/>
            <person name="Minto R.E."/>
            <person name="Hibbett D.S."/>
        </authorList>
    </citation>
    <scope>NUCLEOTIDE SEQUENCE [LARGE SCALE GENOMIC DNA]</scope>
    <source>
        <strain evidence="2 3">ATCC 64428</strain>
    </source>
</reference>
<organism evidence="2 3">
    <name type="scientific">Fistulina hepatica ATCC 64428</name>
    <dbReference type="NCBI Taxonomy" id="1128425"/>
    <lineage>
        <taxon>Eukaryota</taxon>
        <taxon>Fungi</taxon>
        <taxon>Dikarya</taxon>
        <taxon>Basidiomycota</taxon>
        <taxon>Agaricomycotina</taxon>
        <taxon>Agaricomycetes</taxon>
        <taxon>Agaricomycetidae</taxon>
        <taxon>Agaricales</taxon>
        <taxon>Fistulinaceae</taxon>
        <taxon>Fistulina</taxon>
    </lineage>
</organism>
<dbReference type="EMBL" id="KN881789">
    <property type="protein sequence ID" value="KIY48942.1"/>
    <property type="molecule type" value="Genomic_DNA"/>
</dbReference>
<feature type="compositionally biased region" description="Polar residues" evidence="1">
    <location>
        <begin position="302"/>
        <end position="315"/>
    </location>
</feature>
<dbReference type="Proteomes" id="UP000054144">
    <property type="component" value="Unassembled WGS sequence"/>
</dbReference>
<dbReference type="AlphaFoldDB" id="A0A0D7AD57"/>
<evidence type="ECO:0000256" key="1">
    <source>
        <dbReference type="SAM" id="MobiDB-lite"/>
    </source>
</evidence>
<gene>
    <name evidence="2" type="ORF">FISHEDRAFT_73157</name>
</gene>